<evidence type="ECO:0000313" key="1">
    <source>
        <dbReference type="EMBL" id="NYA70882.1"/>
    </source>
</evidence>
<accession>A0A7Y8Y1V8</accession>
<dbReference type="AlphaFoldDB" id="A0A7Y8Y1V8"/>
<gene>
    <name evidence="1" type="ORF">HZF10_08130</name>
</gene>
<dbReference type="EMBL" id="JACBJI010000003">
    <property type="protein sequence ID" value="NYA70882.1"/>
    <property type="molecule type" value="Genomic_DNA"/>
</dbReference>
<dbReference type="RefSeq" id="WP_176005698.1">
    <property type="nucleotide sequence ID" value="NZ_JABWMI010000010.1"/>
</dbReference>
<evidence type="ECO:0000313" key="2">
    <source>
        <dbReference type="Proteomes" id="UP000535020"/>
    </source>
</evidence>
<sequence length="45" mass="4742">MSKGDEVSSIFGVNGSGIPLQYLINPDGIVVAKNPTPAELEAWVK</sequence>
<comment type="caution">
    <text evidence="1">The sequence shown here is derived from an EMBL/GenBank/DDBJ whole genome shotgun (WGS) entry which is preliminary data.</text>
</comment>
<name>A0A7Y8Y1V8_9FLAO</name>
<protein>
    <submittedName>
        <fullName evidence="1">Uncharacterized protein</fullName>
    </submittedName>
</protein>
<keyword evidence="2" id="KW-1185">Reference proteome</keyword>
<proteinExistence type="predicted"/>
<reference evidence="1 2" key="1">
    <citation type="submission" date="2020-07" db="EMBL/GenBank/DDBJ databases">
        <authorList>
            <person name="Sun Q."/>
        </authorList>
    </citation>
    <scope>NUCLEOTIDE SEQUENCE [LARGE SCALE GENOMIC DNA]</scope>
    <source>
        <strain evidence="1 2">MAH-1</strain>
    </source>
</reference>
<dbReference type="Proteomes" id="UP000535020">
    <property type="component" value="Unassembled WGS sequence"/>
</dbReference>
<organism evidence="1 2">
    <name type="scientific">Flavobacterium agri</name>
    <dbReference type="NCBI Taxonomy" id="2743471"/>
    <lineage>
        <taxon>Bacteria</taxon>
        <taxon>Pseudomonadati</taxon>
        <taxon>Bacteroidota</taxon>
        <taxon>Flavobacteriia</taxon>
        <taxon>Flavobacteriales</taxon>
        <taxon>Flavobacteriaceae</taxon>
        <taxon>Flavobacterium</taxon>
    </lineage>
</organism>